<keyword evidence="6 12" id="KW-0067">ATP-binding</keyword>
<feature type="transmembrane region" description="Helical" evidence="10">
    <location>
        <begin position="28"/>
        <end position="47"/>
    </location>
</feature>
<evidence type="ECO:0000256" key="6">
    <source>
        <dbReference type="ARBA" id="ARBA00022840"/>
    </source>
</evidence>
<feature type="coiled-coil region" evidence="9">
    <location>
        <begin position="300"/>
        <end position="327"/>
    </location>
</feature>
<dbReference type="SUPFAM" id="SSF90123">
    <property type="entry name" value="ABC transporter transmembrane region"/>
    <property type="match status" value="1"/>
</dbReference>
<feature type="transmembrane region" description="Helical" evidence="10">
    <location>
        <begin position="279"/>
        <end position="298"/>
    </location>
</feature>
<proteinExistence type="inferred from homology"/>
<evidence type="ECO:0000256" key="4">
    <source>
        <dbReference type="ARBA" id="ARBA00022692"/>
    </source>
</evidence>
<dbReference type="PROSITE" id="PS50929">
    <property type="entry name" value="ABC_TM1F"/>
    <property type="match status" value="1"/>
</dbReference>
<keyword evidence="7 10" id="KW-1133">Transmembrane helix</keyword>
<keyword evidence="9" id="KW-0175">Coiled coil</keyword>
<dbReference type="eggNOG" id="COG1132">
    <property type="taxonomic scope" value="Bacteria"/>
</dbReference>
<dbReference type="STRING" id="546275.FUSPEROL_01051"/>
<evidence type="ECO:0000256" key="8">
    <source>
        <dbReference type="ARBA" id="ARBA00023136"/>
    </source>
</evidence>
<dbReference type="SUPFAM" id="SSF52540">
    <property type="entry name" value="P-loop containing nucleoside triphosphate hydrolases"/>
    <property type="match status" value="1"/>
</dbReference>
<dbReference type="InterPro" id="IPR011527">
    <property type="entry name" value="ABC1_TM_dom"/>
</dbReference>
<evidence type="ECO:0000256" key="10">
    <source>
        <dbReference type="SAM" id="Phobius"/>
    </source>
</evidence>
<sequence>MKKNEKINFKDIFEICRLILKNNISIHAVNLLVWLLLSLFPLVFALLLRNLFSSLENFSSANYIKNIIIYAVIILFNIFLTYKAGVFDTRSRFNIGKLLRVNLFSYFVNYDVNIDTSHILNSFNEDIDTIEEFISFSMDFINKIIFFLISFIILIKINYKLTIFVFTPLLLVSFLIYSCGEKIKKYYNFAKKEDLETVYFTSSIIKGNNIIKYFFNNKIIKNFEDSLTIRSKKNIIKNFFFEVIEKVAELFNNISYVILAFASYLLLNSSDSISNFTLFIEYISYGTVYLIVFQEVFINLKSIQKFLENLSENLAISKEEVIELIRNRVKNKRKILETPFNNSELVINLDRNEILIIEDESIIKELKSKMLDENKIAYVPKTINLFDDTIQNNITLFAPRDEELLKKVMEISCIDMKEFEELIKKEKNIGRNGKKLSEGQRQRVAIARALYSRNEILLLDNCFSNIDYVTSLKIIEGLNKYKYTMIVLATDTDFFKELKLRNRLNL</sequence>
<dbReference type="PANTHER" id="PTHR24223">
    <property type="entry name" value="ATP-BINDING CASSETTE SUB-FAMILY C"/>
    <property type="match status" value="1"/>
</dbReference>
<keyword evidence="3" id="KW-0813">Transport</keyword>
<evidence type="ECO:0000256" key="3">
    <source>
        <dbReference type="ARBA" id="ARBA00022448"/>
    </source>
</evidence>
<feature type="transmembrane region" description="Helical" evidence="10">
    <location>
        <begin position="67"/>
        <end position="87"/>
    </location>
</feature>
<keyword evidence="5" id="KW-0547">Nucleotide-binding</keyword>
<dbReference type="RefSeq" id="WP_005972565.1">
    <property type="nucleotide sequence ID" value="NZ_GG665894.1"/>
</dbReference>
<evidence type="ECO:0000313" key="12">
    <source>
        <dbReference type="EMBL" id="EFE86989.1"/>
    </source>
</evidence>
<dbReference type="InterPro" id="IPR050173">
    <property type="entry name" value="ABC_transporter_C-like"/>
</dbReference>
<dbReference type="InterPro" id="IPR036640">
    <property type="entry name" value="ABC1_TM_sf"/>
</dbReference>
<comment type="subcellular location">
    <subcellularLocation>
        <location evidence="1">Cell membrane</location>
        <topology evidence="1">Multi-pass membrane protein</topology>
    </subcellularLocation>
</comment>
<dbReference type="GO" id="GO:0005886">
    <property type="term" value="C:plasma membrane"/>
    <property type="evidence" value="ECO:0007669"/>
    <property type="project" value="UniProtKB-SubCell"/>
</dbReference>
<feature type="transmembrane region" description="Helical" evidence="10">
    <location>
        <begin position="140"/>
        <end position="157"/>
    </location>
</feature>
<keyword evidence="4 10" id="KW-0812">Transmembrane</keyword>
<name>D4CUH6_9FUSO</name>
<organism evidence="12 13">
    <name type="scientific">Fusobacterium periodonticum ATCC 33693</name>
    <dbReference type="NCBI Taxonomy" id="546275"/>
    <lineage>
        <taxon>Bacteria</taxon>
        <taxon>Fusobacteriati</taxon>
        <taxon>Fusobacteriota</taxon>
        <taxon>Fusobacteriia</taxon>
        <taxon>Fusobacteriales</taxon>
        <taxon>Fusobacteriaceae</taxon>
        <taxon>Fusobacterium</taxon>
    </lineage>
</organism>
<evidence type="ECO:0000256" key="2">
    <source>
        <dbReference type="ARBA" id="ARBA00009726"/>
    </source>
</evidence>
<gene>
    <name evidence="12" type="ORF">FUSPEROL_01051</name>
</gene>
<dbReference type="GO" id="GO:0140359">
    <property type="term" value="F:ABC-type transporter activity"/>
    <property type="evidence" value="ECO:0007669"/>
    <property type="project" value="InterPro"/>
</dbReference>
<dbReference type="GeneID" id="78419312"/>
<keyword evidence="8 10" id="KW-0472">Membrane</keyword>
<comment type="caution">
    <text evidence="12">The sequence shown here is derived from an EMBL/GenBank/DDBJ whole genome shotgun (WGS) entry which is preliminary data.</text>
</comment>
<evidence type="ECO:0000259" key="11">
    <source>
        <dbReference type="PROSITE" id="PS50929"/>
    </source>
</evidence>
<accession>D4CUH6</accession>
<evidence type="ECO:0000256" key="9">
    <source>
        <dbReference type="SAM" id="Coils"/>
    </source>
</evidence>
<evidence type="ECO:0000256" key="5">
    <source>
        <dbReference type="ARBA" id="ARBA00022741"/>
    </source>
</evidence>
<dbReference type="InterPro" id="IPR003439">
    <property type="entry name" value="ABC_transporter-like_ATP-bd"/>
</dbReference>
<dbReference type="Gene3D" id="3.40.50.300">
    <property type="entry name" value="P-loop containing nucleotide triphosphate hydrolases"/>
    <property type="match status" value="1"/>
</dbReference>
<protein>
    <submittedName>
        <fullName evidence="12">ABC transporter, ATP-binding protein</fullName>
    </submittedName>
</protein>
<evidence type="ECO:0000256" key="7">
    <source>
        <dbReference type="ARBA" id="ARBA00022989"/>
    </source>
</evidence>
<dbReference type="InterPro" id="IPR027417">
    <property type="entry name" value="P-loop_NTPase"/>
</dbReference>
<comment type="similarity">
    <text evidence="2">Belongs to the ABC transporter superfamily. ABCC family. Conjugate transporter (TC 3.A.1.208) subfamily.</text>
</comment>
<dbReference type="Pfam" id="PF00005">
    <property type="entry name" value="ABC_tran"/>
    <property type="match status" value="1"/>
</dbReference>
<dbReference type="PANTHER" id="PTHR24223:SF456">
    <property type="entry name" value="MULTIDRUG RESISTANCE-ASSOCIATED PROTEIN LETHAL(2)03659"/>
    <property type="match status" value="1"/>
</dbReference>
<dbReference type="Proteomes" id="UP000003748">
    <property type="component" value="Unassembled WGS sequence"/>
</dbReference>
<dbReference type="GO" id="GO:0016887">
    <property type="term" value="F:ATP hydrolysis activity"/>
    <property type="evidence" value="ECO:0007669"/>
    <property type="project" value="InterPro"/>
</dbReference>
<feature type="transmembrane region" description="Helical" evidence="10">
    <location>
        <begin position="250"/>
        <end position="267"/>
    </location>
</feature>
<evidence type="ECO:0000256" key="1">
    <source>
        <dbReference type="ARBA" id="ARBA00004651"/>
    </source>
</evidence>
<reference evidence="12 13" key="1">
    <citation type="submission" date="2010-02" db="EMBL/GenBank/DDBJ databases">
        <authorList>
            <person name="Weinstock G."/>
            <person name="Sodergren E."/>
            <person name="Clifton S."/>
            <person name="Fulton L."/>
            <person name="Fulton B."/>
            <person name="Courtney L."/>
            <person name="Fronick C."/>
            <person name="Harrison M."/>
            <person name="Strong C."/>
            <person name="Farmer C."/>
            <person name="Delahaunty K."/>
            <person name="Markovic C."/>
            <person name="Hall O."/>
            <person name="Minx P."/>
            <person name="Tomlinson C."/>
            <person name="Mitreva M."/>
            <person name="Nelson J."/>
            <person name="Hou S."/>
            <person name="Wollam A."/>
            <person name="Pepin K.H."/>
            <person name="Johnson M."/>
            <person name="Bhonagiri V."/>
            <person name="Zhang X."/>
            <person name="Suruliraj S."/>
            <person name="Warren W."/>
            <person name="Chinwalla A."/>
            <person name="Mardis E.R."/>
            <person name="Wilson R.K."/>
        </authorList>
    </citation>
    <scope>NUCLEOTIDE SEQUENCE [LARGE SCALE GENOMIC DNA]</scope>
    <source>
        <strain evidence="12 13">ATCC 33693</strain>
    </source>
</reference>
<dbReference type="HOGENOM" id="CLU_538344_0_0_0"/>
<dbReference type="AlphaFoldDB" id="D4CUH6"/>
<dbReference type="Gene3D" id="1.20.1560.10">
    <property type="entry name" value="ABC transporter type 1, transmembrane domain"/>
    <property type="match status" value="1"/>
</dbReference>
<evidence type="ECO:0000313" key="13">
    <source>
        <dbReference type="Proteomes" id="UP000003748"/>
    </source>
</evidence>
<dbReference type="OrthoDB" id="9762778at2"/>
<feature type="domain" description="ABC transmembrane type-1" evidence="11">
    <location>
        <begin position="35"/>
        <end position="302"/>
    </location>
</feature>
<dbReference type="EMBL" id="ACJY01000052">
    <property type="protein sequence ID" value="EFE86989.1"/>
    <property type="molecule type" value="Genomic_DNA"/>
</dbReference>
<dbReference type="GO" id="GO:0005524">
    <property type="term" value="F:ATP binding"/>
    <property type="evidence" value="ECO:0007669"/>
    <property type="project" value="UniProtKB-KW"/>
</dbReference>